<dbReference type="InterPro" id="IPR011010">
    <property type="entry name" value="DNA_brk_join_enz"/>
</dbReference>
<dbReference type="PROSITE" id="PS51898">
    <property type="entry name" value="TYR_RECOMBINASE"/>
    <property type="match status" value="1"/>
</dbReference>
<sequence>MKPKDIQQVVYTPFDRSRYILSDTLTERERIAISSVTRRHHYLRQTNPEPPLLKPLIDITVLSGLSTEIINKALRAMLLKTHEENLPCWKWPLSIWEKLLSQNRLSGPLLTAFAYHLGPIQQPLNLPRCRQSILYACAIYGHDIVHFELSRLMNVLTTLGYSSQHQERTLSTVLGTLMLENGDPRLETFTEALLKQGQAHRTEGIARAIGKVSHGLSSMGILEKPLRMRGYLGWKEKKTEGIAPEWVHWCQRWRDTSVLRPKTRETNYSFILRIGLWLAKEQPHICEPKDWTMSTCASFIAALNKITVDEWSLDPIETRRVSPRSSQLMKSNSRSCFLYALRRFFIDYELWGWGRLNLRPYHHLALPKTPSFHRTINPRVIDDPVWLKLIWASLNLRAEDMFTKIHYPFAMHQAMAVIWTHAGLRQNELLRLTVGCIRDQCDDIIQDDGSVIPAGTLCYLQVPAGKTSKAFVKPVAAIVKQYVDLWLKERPSEQAALSDERTGEKVHYLFQFRGKVVGHSMLNETVIPMLCARVNIPLSDSKGKITSHRGRASAVTALASVPQGMTLHELMAWCGHKDPSSTLHYIRIRPTQLAASFMKADKISHMISVFIDHDSQSMTENGPALYYDLGNLYCTNPFWSSCPHRMACIGCDFSLPKMSSQAQMLESKISVKRYLEEVPLTPDERGIVEGDIDKLDNYNAMLDFYDELK</sequence>
<dbReference type="Gene3D" id="1.10.443.10">
    <property type="entry name" value="Intergrase catalytic core"/>
    <property type="match status" value="1"/>
</dbReference>
<evidence type="ECO:0000313" key="3">
    <source>
        <dbReference type="EMBL" id="PHM27615.1"/>
    </source>
</evidence>
<feature type="domain" description="Tyr recombinase" evidence="2">
    <location>
        <begin position="376"/>
        <end position="598"/>
    </location>
</feature>
<protein>
    <recommendedName>
        <fullName evidence="2">Tyr recombinase domain-containing protein</fullName>
    </recommendedName>
</protein>
<evidence type="ECO:0000313" key="4">
    <source>
        <dbReference type="Proteomes" id="UP000225833"/>
    </source>
</evidence>
<proteinExistence type="predicted"/>
<evidence type="ECO:0000256" key="1">
    <source>
        <dbReference type="ARBA" id="ARBA00023172"/>
    </source>
</evidence>
<dbReference type="GO" id="GO:0003677">
    <property type="term" value="F:DNA binding"/>
    <property type="evidence" value="ECO:0007669"/>
    <property type="project" value="InterPro"/>
</dbReference>
<dbReference type="AlphaFoldDB" id="A0A2D0J055"/>
<dbReference type="GO" id="GO:0006310">
    <property type="term" value="P:DNA recombination"/>
    <property type="evidence" value="ECO:0007669"/>
    <property type="project" value="UniProtKB-KW"/>
</dbReference>
<organism evidence="3 4">
    <name type="scientific">Xenorhabdus budapestensis</name>
    <dbReference type="NCBI Taxonomy" id="290110"/>
    <lineage>
        <taxon>Bacteria</taxon>
        <taxon>Pseudomonadati</taxon>
        <taxon>Pseudomonadota</taxon>
        <taxon>Gammaproteobacteria</taxon>
        <taxon>Enterobacterales</taxon>
        <taxon>Morganellaceae</taxon>
        <taxon>Xenorhabdus</taxon>
    </lineage>
</organism>
<dbReference type="GO" id="GO:0015074">
    <property type="term" value="P:DNA integration"/>
    <property type="evidence" value="ECO:0007669"/>
    <property type="project" value="InterPro"/>
</dbReference>
<reference evidence="3 4" key="1">
    <citation type="journal article" date="2017" name="Nat. Microbiol.">
        <title>Natural product diversity associated with the nematode symbionts Photorhabdus and Xenorhabdus.</title>
        <authorList>
            <person name="Tobias N.J."/>
            <person name="Wolff H."/>
            <person name="Djahanschiri B."/>
            <person name="Grundmann F."/>
            <person name="Kronenwerth M."/>
            <person name="Shi Y.M."/>
            <person name="Simonyi S."/>
            <person name="Grun P."/>
            <person name="Shapiro-Ilan D."/>
            <person name="Pidot S.J."/>
            <person name="Stinear T.P."/>
            <person name="Ebersberger I."/>
            <person name="Bode H.B."/>
        </authorList>
    </citation>
    <scope>NUCLEOTIDE SEQUENCE [LARGE SCALE GENOMIC DNA]</scope>
    <source>
        <strain evidence="3 4">DSM 16342</strain>
    </source>
</reference>
<name>A0A2D0J055_XENBU</name>
<keyword evidence="1" id="KW-0233">DNA recombination</keyword>
<dbReference type="InterPro" id="IPR002104">
    <property type="entry name" value="Integrase_catalytic"/>
</dbReference>
<dbReference type="RefSeq" id="WP_099136074.1">
    <property type="nucleotide sequence ID" value="NZ_CAWNNJ010000002.1"/>
</dbReference>
<dbReference type="OrthoDB" id="867651at2"/>
<dbReference type="Pfam" id="PF00589">
    <property type="entry name" value="Phage_integrase"/>
    <property type="match status" value="1"/>
</dbReference>
<dbReference type="SUPFAM" id="SSF56349">
    <property type="entry name" value="DNA breaking-rejoining enzymes"/>
    <property type="match status" value="1"/>
</dbReference>
<dbReference type="Proteomes" id="UP000225833">
    <property type="component" value="Unassembled WGS sequence"/>
</dbReference>
<dbReference type="EMBL" id="NIBS01000010">
    <property type="protein sequence ID" value="PHM27615.1"/>
    <property type="molecule type" value="Genomic_DNA"/>
</dbReference>
<dbReference type="InterPro" id="IPR013762">
    <property type="entry name" value="Integrase-like_cat_sf"/>
</dbReference>
<evidence type="ECO:0000259" key="2">
    <source>
        <dbReference type="PROSITE" id="PS51898"/>
    </source>
</evidence>
<gene>
    <name evidence="3" type="ORF">Xbud_02195</name>
</gene>
<comment type="caution">
    <text evidence="3">The sequence shown here is derived from an EMBL/GenBank/DDBJ whole genome shotgun (WGS) entry which is preliminary data.</text>
</comment>
<accession>A0A2D0J055</accession>